<evidence type="ECO:0000313" key="2">
    <source>
        <dbReference type="EMBL" id="TPG10437.1"/>
    </source>
</evidence>
<sequence>MESTVKPHRSATINRLRRIEGQVRGVASMVENDRYCIDILHQVQAVKAALAKVESGILKDHAACCVADAIASGDPAAQRGKFAELVDLFEKVKR</sequence>
<evidence type="ECO:0000256" key="1">
    <source>
        <dbReference type="ARBA" id="ARBA00005260"/>
    </source>
</evidence>
<dbReference type="PANTHER" id="PTHR33677:SF3">
    <property type="entry name" value="COPPER-SENSING TRANSCRIPTIONAL REPRESSOR RICR"/>
    <property type="match status" value="1"/>
</dbReference>
<dbReference type="Gene3D" id="1.20.58.1000">
    <property type="entry name" value="Metal-sensitive repressor, helix protomer"/>
    <property type="match status" value="1"/>
</dbReference>
<evidence type="ECO:0000313" key="3">
    <source>
        <dbReference type="Proteomes" id="UP000318413"/>
    </source>
</evidence>
<dbReference type="CDD" id="cd10148">
    <property type="entry name" value="CsoR-like_DUF156"/>
    <property type="match status" value="1"/>
</dbReference>
<organism evidence="2 3">
    <name type="scientific">Sphingomonas oligophenolica</name>
    <dbReference type="NCBI Taxonomy" id="301154"/>
    <lineage>
        <taxon>Bacteria</taxon>
        <taxon>Pseudomonadati</taxon>
        <taxon>Pseudomonadota</taxon>
        <taxon>Alphaproteobacteria</taxon>
        <taxon>Sphingomonadales</taxon>
        <taxon>Sphingomonadaceae</taxon>
        <taxon>Sphingomonas</taxon>
    </lineage>
</organism>
<dbReference type="Pfam" id="PF02583">
    <property type="entry name" value="Trns_repr_metal"/>
    <property type="match status" value="1"/>
</dbReference>
<dbReference type="GO" id="GO:0046872">
    <property type="term" value="F:metal ion binding"/>
    <property type="evidence" value="ECO:0007669"/>
    <property type="project" value="InterPro"/>
</dbReference>
<dbReference type="Proteomes" id="UP000318413">
    <property type="component" value="Unassembled WGS sequence"/>
</dbReference>
<dbReference type="AlphaFoldDB" id="A0A502CB72"/>
<accession>A0A502CB72</accession>
<dbReference type="EMBL" id="RCZK01000011">
    <property type="protein sequence ID" value="TPG10437.1"/>
    <property type="molecule type" value="Genomic_DNA"/>
</dbReference>
<protein>
    <submittedName>
        <fullName evidence="2">Transcriptional regulator</fullName>
    </submittedName>
</protein>
<comment type="similarity">
    <text evidence="1">Belongs to the FrmR/RcnR family.</text>
</comment>
<dbReference type="GO" id="GO:0045892">
    <property type="term" value="P:negative regulation of DNA-templated transcription"/>
    <property type="evidence" value="ECO:0007669"/>
    <property type="project" value="UniProtKB-ARBA"/>
</dbReference>
<reference evidence="2 3" key="1">
    <citation type="journal article" date="2019" name="Environ. Microbiol.">
        <title>Species interactions and distinct microbial communities in high Arctic permafrost affected cryosols are associated with the CH4 and CO2 gas fluxes.</title>
        <authorList>
            <person name="Altshuler I."/>
            <person name="Hamel J."/>
            <person name="Turney S."/>
            <person name="Magnuson E."/>
            <person name="Levesque R."/>
            <person name="Greer C."/>
            <person name="Whyte L.G."/>
        </authorList>
    </citation>
    <scope>NUCLEOTIDE SEQUENCE [LARGE SCALE GENOMIC DNA]</scope>
    <source>
        <strain evidence="2 3">S5.1</strain>
    </source>
</reference>
<gene>
    <name evidence="2" type="ORF">EAH84_12385</name>
</gene>
<comment type="caution">
    <text evidence="2">The sequence shown here is derived from an EMBL/GenBank/DDBJ whole genome shotgun (WGS) entry which is preliminary data.</text>
</comment>
<dbReference type="PANTHER" id="PTHR33677">
    <property type="entry name" value="TRANSCRIPTIONAL REPRESSOR FRMR-RELATED"/>
    <property type="match status" value="1"/>
</dbReference>
<name>A0A502CB72_9SPHN</name>
<dbReference type="InterPro" id="IPR003735">
    <property type="entry name" value="Metal_Tscrpt_repr"/>
</dbReference>
<dbReference type="GO" id="GO:0003677">
    <property type="term" value="F:DNA binding"/>
    <property type="evidence" value="ECO:0007669"/>
    <property type="project" value="InterPro"/>
</dbReference>
<keyword evidence="3" id="KW-1185">Reference proteome</keyword>
<proteinExistence type="inferred from homology"/>
<dbReference type="InterPro" id="IPR038390">
    <property type="entry name" value="Metal_Tscrpt_repr_sf"/>
</dbReference>